<gene>
    <name evidence="1" type="ORF">RNB18_01140</name>
</gene>
<dbReference type="RefSeq" id="WP_311713034.1">
    <property type="nucleotide sequence ID" value="NZ_JAVREZ010000001.1"/>
</dbReference>
<evidence type="ECO:0000313" key="1">
    <source>
        <dbReference type="EMBL" id="MDT0478805.1"/>
    </source>
</evidence>
<evidence type="ECO:0000313" key="2">
    <source>
        <dbReference type="Proteomes" id="UP001183824"/>
    </source>
</evidence>
<dbReference type="Proteomes" id="UP001183824">
    <property type="component" value="Unassembled WGS sequence"/>
</dbReference>
<sequence>MHLLHQRGPLHDLPDTPEAYDTVLADVVEQALARLTPEGNLEHPDCLDDIGVT</sequence>
<accession>A0ABU2UZR4</accession>
<keyword evidence="2" id="KW-1185">Reference proteome</keyword>
<proteinExistence type="predicted"/>
<comment type="caution">
    <text evidence="1">The sequence shown here is derived from an EMBL/GenBank/DDBJ whole genome shotgun (WGS) entry which is preliminary data.</text>
</comment>
<name>A0ABU2UZR4_9ACTN</name>
<organism evidence="1 2">
    <name type="scientific">Streptomyces doebereineriae</name>
    <dbReference type="NCBI Taxonomy" id="3075528"/>
    <lineage>
        <taxon>Bacteria</taxon>
        <taxon>Bacillati</taxon>
        <taxon>Actinomycetota</taxon>
        <taxon>Actinomycetes</taxon>
        <taxon>Kitasatosporales</taxon>
        <taxon>Streptomycetaceae</taxon>
        <taxon>Streptomyces</taxon>
    </lineage>
</organism>
<reference evidence="2" key="1">
    <citation type="submission" date="2023-07" db="EMBL/GenBank/DDBJ databases">
        <title>30 novel species of actinomycetes from the DSMZ collection.</title>
        <authorList>
            <person name="Nouioui I."/>
        </authorList>
    </citation>
    <scope>NUCLEOTIDE SEQUENCE [LARGE SCALE GENOMIC DNA]</scope>
    <source>
        <strain evidence="2">DSM 41640</strain>
    </source>
</reference>
<dbReference type="EMBL" id="JAVREZ010000001">
    <property type="protein sequence ID" value="MDT0478805.1"/>
    <property type="molecule type" value="Genomic_DNA"/>
</dbReference>
<protein>
    <submittedName>
        <fullName evidence="1">Uncharacterized protein</fullName>
    </submittedName>
</protein>